<organism evidence="18 19">
    <name type="scientific">Acipenser ruthenus</name>
    <name type="common">Sterlet sturgeon</name>
    <dbReference type="NCBI Taxonomy" id="7906"/>
    <lineage>
        <taxon>Eukaryota</taxon>
        <taxon>Metazoa</taxon>
        <taxon>Chordata</taxon>
        <taxon>Craniata</taxon>
        <taxon>Vertebrata</taxon>
        <taxon>Euteleostomi</taxon>
        <taxon>Actinopterygii</taxon>
        <taxon>Chondrostei</taxon>
        <taxon>Acipenseriformes</taxon>
        <taxon>Acipenseridae</taxon>
        <taxon>Acipenser</taxon>
    </lineage>
</organism>
<gene>
    <name evidence="18" type="ORF">EOD39_11067</name>
</gene>
<dbReference type="PROSITE" id="PS52047">
    <property type="entry name" value="I_EGF_2"/>
    <property type="match status" value="6"/>
</dbReference>
<dbReference type="PANTHER" id="PTHR10082:SF3">
    <property type="entry name" value="INTEGRIN BETA-LIKE PROTEIN 1"/>
    <property type="match status" value="1"/>
</dbReference>
<dbReference type="EMBL" id="SCEB01214080">
    <property type="protein sequence ID" value="RXM37239.1"/>
    <property type="molecule type" value="Genomic_DNA"/>
</dbReference>
<keyword evidence="9" id="KW-1133">Transmembrane helix</keyword>
<dbReference type="GO" id="GO:0005925">
    <property type="term" value="C:focal adhesion"/>
    <property type="evidence" value="ECO:0007669"/>
    <property type="project" value="TreeGrafter"/>
</dbReference>
<reference evidence="18 19" key="1">
    <citation type="submission" date="2019-01" db="EMBL/GenBank/DDBJ databases">
        <title>Draft Genome and Complete Hox-Cluster Characterization of the Sterlet Sturgeon (Acipenser ruthenus).</title>
        <authorList>
            <person name="Wei Q."/>
        </authorList>
    </citation>
    <scope>NUCLEOTIDE SEQUENCE [LARGE SCALE GENOMIC DNA]</scope>
    <source>
        <strain evidence="18">WHYD16114868_AA</strain>
        <tissue evidence="18">Blood</tissue>
    </source>
</reference>
<evidence type="ECO:0000313" key="19">
    <source>
        <dbReference type="Proteomes" id="UP000289886"/>
    </source>
</evidence>
<feature type="domain" description="Epidermal growth factor-like" evidence="16">
    <location>
        <begin position="401"/>
        <end position="431"/>
    </location>
</feature>
<dbReference type="GO" id="GO:0098609">
    <property type="term" value="P:cell-cell adhesion"/>
    <property type="evidence" value="ECO:0007669"/>
    <property type="project" value="TreeGrafter"/>
</dbReference>
<dbReference type="FunFam" id="2.10.25.10:FF:000175">
    <property type="entry name" value="Integrin subunit beta-like 1"/>
    <property type="match status" value="1"/>
</dbReference>
<evidence type="ECO:0000313" key="18">
    <source>
        <dbReference type="EMBL" id="RXM37239.1"/>
    </source>
</evidence>
<sequence>MWGSFVTKPTKDCSMSGKNRGHASSQTEQRHRQTASGVCKLSAESSERRCRTPDGLICSGRGECDCGICICQVTDPGKYYGPRCECHEWVCATYGGKTCGDHGKCDCGQCVCDKGWFGDACQYQKVCNLSKKKSNELCRNPQGVICSNAGTCHCGSCMCGSTQENGMIYGQFCECDDTECVDDETGEICGGHGKCYCGNCYCMAGWHGDKCEFQCDISPWESKKRCTSPDGKICSNRGTCICGECTCYDVDPTGEWGDIHGDTCECDERNCHSTYDRYADDFCSGKCQCGQCTCFPPGDKRVHGKNCECDDRQCEDINGETCGDHGICSCGRCVCQDGWFGKLCQFVRSCNMTEEESRSLCETSDGVMCTGKGSCHCGKCICSSQEWYISGEFCECDDRDCDTHEGLVCTGNGVCNCGNCDCWEEWTGNACEIWIGAEY</sequence>
<dbReference type="GO" id="GO:0007160">
    <property type="term" value="P:cell-matrix adhesion"/>
    <property type="evidence" value="ECO:0007669"/>
    <property type="project" value="TreeGrafter"/>
</dbReference>
<evidence type="ECO:0000256" key="11">
    <source>
        <dbReference type="ARBA" id="ARBA00023136"/>
    </source>
</evidence>
<keyword evidence="8" id="KW-0677">Repeat</keyword>
<evidence type="ECO:0000256" key="15">
    <source>
        <dbReference type="SAM" id="MobiDB-lite"/>
    </source>
</evidence>
<dbReference type="GO" id="GO:0005178">
    <property type="term" value="F:integrin binding"/>
    <property type="evidence" value="ECO:0007669"/>
    <property type="project" value="TreeGrafter"/>
</dbReference>
<evidence type="ECO:0000256" key="12">
    <source>
        <dbReference type="ARBA" id="ARBA00023157"/>
    </source>
</evidence>
<dbReference type="AlphaFoldDB" id="A0A444UPZ4"/>
<proteinExistence type="inferred from homology"/>
<keyword evidence="19" id="KW-1185">Reference proteome</keyword>
<evidence type="ECO:0000256" key="9">
    <source>
        <dbReference type="ARBA" id="ARBA00022989"/>
    </source>
</evidence>
<dbReference type="GO" id="GO:0008305">
    <property type="term" value="C:integrin complex"/>
    <property type="evidence" value="ECO:0007669"/>
    <property type="project" value="TreeGrafter"/>
</dbReference>
<keyword evidence="6" id="KW-0812">Transmembrane</keyword>
<dbReference type="InterPro" id="IPR057243">
    <property type="entry name" value="Integrin_I-EGF_CS"/>
</dbReference>
<evidence type="ECO:0000259" key="17">
    <source>
        <dbReference type="Pfam" id="PF23105"/>
    </source>
</evidence>
<dbReference type="FunFam" id="2.10.25.10:FF:000036">
    <property type="entry name" value="Integrin beta"/>
    <property type="match status" value="1"/>
</dbReference>
<dbReference type="PANTHER" id="PTHR10082">
    <property type="entry name" value="INTEGRIN BETA SUBUNIT"/>
    <property type="match status" value="1"/>
</dbReference>
<comment type="subcellular location">
    <subcellularLocation>
        <location evidence="1">Membrane</location>
        <topology evidence="1">Single-pass type I membrane protein</topology>
    </subcellularLocation>
    <subcellularLocation>
        <location evidence="2">Secreted</location>
    </subcellularLocation>
</comment>
<evidence type="ECO:0000256" key="4">
    <source>
        <dbReference type="ARBA" id="ARBA00022525"/>
    </source>
</evidence>
<evidence type="ECO:0000256" key="2">
    <source>
        <dbReference type="ARBA" id="ARBA00004613"/>
    </source>
</evidence>
<evidence type="ECO:0000256" key="6">
    <source>
        <dbReference type="ARBA" id="ARBA00022692"/>
    </source>
</evidence>
<dbReference type="InterPro" id="IPR013111">
    <property type="entry name" value="EGF_extracell"/>
</dbReference>
<keyword evidence="13" id="KW-0325">Glycoprotein</keyword>
<dbReference type="SUPFAM" id="SSF57196">
    <property type="entry name" value="EGF/Laminin"/>
    <property type="match status" value="7"/>
</dbReference>
<evidence type="ECO:0000259" key="16">
    <source>
        <dbReference type="Pfam" id="PF07974"/>
    </source>
</evidence>
<keyword evidence="7" id="KW-0732">Signal</keyword>
<evidence type="ECO:0000256" key="8">
    <source>
        <dbReference type="ARBA" id="ARBA00022737"/>
    </source>
</evidence>
<evidence type="ECO:0000256" key="5">
    <source>
        <dbReference type="ARBA" id="ARBA00022536"/>
    </source>
</evidence>
<feature type="domain" description="Integrin beta epidermal growth factor-like" evidence="17">
    <location>
        <begin position="134"/>
        <end position="174"/>
    </location>
</feature>
<dbReference type="Gene3D" id="2.10.25.10">
    <property type="entry name" value="Laminin"/>
    <property type="match status" value="8"/>
</dbReference>
<feature type="domain" description="Epidermal growth factor-like" evidence="16">
    <location>
        <begin position="91"/>
        <end position="121"/>
    </location>
</feature>
<dbReference type="Proteomes" id="UP000289886">
    <property type="component" value="Unassembled WGS sequence"/>
</dbReference>
<keyword evidence="11" id="KW-0472">Membrane</keyword>
<evidence type="ECO:0000256" key="14">
    <source>
        <dbReference type="ARBA" id="ARBA00068076"/>
    </source>
</evidence>
<feature type="domain" description="Epidermal growth factor-like" evidence="16">
    <location>
        <begin position="180"/>
        <end position="211"/>
    </location>
</feature>
<keyword evidence="12" id="KW-1015">Disulfide bond</keyword>
<dbReference type="FunFam" id="2.10.25.10:FF:000384">
    <property type="entry name" value="Integrin subunit beta like 1"/>
    <property type="match status" value="1"/>
</dbReference>
<accession>A0A444UPZ4</accession>
<protein>
    <recommendedName>
        <fullName evidence="14">Integrin beta-like protein 1</fullName>
    </recommendedName>
</protein>
<dbReference type="GO" id="GO:0007229">
    <property type="term" value="P:integrin-mediated signaling pathway"/>
    <property type="evidence" value="ECO:0007669"/>
    <property type="project" value="UniProtKB-KW"/>
</dbReference>
<comment type="caution">
    <text evidence="18">The sequence shown here is derived from an EMBL/GenBank/DDBJ whole genome shotgun (WGS) entry which is preliminary data.</text>
</comment>
<keyword evidence="5" id="KW-0245">EGF-like domain</keyword>
<feature type="domain" description="Epidermal growth factor-like" evidence="16">
    <location>
        <begin position="314"/>
        <end position="344"/>
    </location>
</feature>
<evidence type="ECO:0000256" key="10">
    <source>
        <dbReference type="ARBA" id="ARBA00023037"/>
    </source>
</evidence>
<dbReference type="Pfam" id="PF23105">
    <property type="entry name" value="EGF_integrin"/>
    <property type="match status" value="2"/>
</dbReference>
<dbReference type="InterPro" id="IPR015812">
    <property type="entry name" value="Integrin_bsu"/>
</dbReference>
<dbReference type="GO" id="GO:0005576">
    <property type="term" value="C:extracellular region"/>
    <property type="evidence" value="ECO:0007669"/>
    <property type="project" value="UniProtKB-SubCell"/>
</dbReference>
<dbReference type="FunFam" id="2.10.25.10:FF:000249">
    <property type="entry name" value="Integrin subunit beta like 1"/>
    <property type="match status" value="2"/>
</dbReference>
<keyword evidence="4" id="KW-0964">Secreted</keyword>
<dbReference type="GO" id="GO:0009986">
    <property type="term" value="C:cell surface"/>
    <property type="evidence" value="ECO:0007669"/>
    <property type="project" value="TreeGrafter"/>
</dbReference>
<keyword evidence="10 18" id="KW-0401">Integrin</keyword>
<evidence type="ECO:0000256" key="13">
    <source>
        <dbReference type="ARBA" id="ARBA00023180"/>
    </source>
</evidence>
<dbReference type="Pfam" id="PF07974">
    <property type="entry name" value="EGF_2"/>
    <property type="match status" value="4"/>
</dbReference>
<comment type="similarity">
    <text evidence="3">Belongs to the integrin beta chain family.</text>
</comment>
<dbReference type="InterPro" id="IPR057073">
    <property type="entry name" value="EGF_integrin_2"/>
</dbReference>
<feature type="region of interest" description="Disordered" evidence="15">
    <location>
        <begin position="1"/>
        <end position="39"/>
    </location>
</feature>
<dbReference type="PROSITE" id="PS00243">
    <property type="entry name" value="I_EGF_1"/>
    <property type="match status" value="4"/>
</dbReference>
<dbReference type="FunFam" id="2.10.25.10:FF:000042">
    <property type="entry name" value="Integrin subunit beta-like 1"/>
    <property type="match status" value="1"/>
</dbReference>
<evidence type="ECO:0000256" key="7">
    <source>
        <dbReference type="ARBA" id="ARBA00022729"/>
    </source>
</evidence>
<dbReference type="GO" id="GO:0016477">
    <property type="term" value="P:cell migration"/>
    <property type="evidence" value="ECO:0007669"/>
    <property type="project" value="TreeGrafter"/>
</dbReference>
<name>A0A444UPZ4_ACIRT</name>
<dbReference type="GO" id="GO:0033627">
    <property type="term" value="P:cell adhesion mediated by integrin"/>
    <property type="evidence" value="ECO:0007669"/>
    <property type="project" value="TreeGrafter"/>
</dbReference>
<feature type="domain" description="Integrin beta epidermal growth factor-like" evidence="17">
    <location>
        <begin position="46"/>
        <end position="85"/>
    </location>
</feature>
<evidence type="ECO:0000256" key="3">
    <source>
        <dbReference type="ARBA" id="ARBA00007449"/>
    </source>
</evidence>
<evidence type="ECO:0000256" key="1">
    <source>
        <dbReference type="ARBA" id="ARBA00004479"/>
    </source>
</evidence>